<evidence type="ECO:0000313" key="1">
    <source>
        <dbReference type="EMBL" id="OKL46588.1"/>
    </source>
</evidence>
<accession>A0A1Q5PK46</accession>
<proteinExistence type="predicted"/>
<dbReference type="RefSeq" id="WP_073709613.1">
    <property type="nucleotide sequence ID" value="NZ_MQSV01000005.1"/>
</dbReference>
<organism evidence="1 2">
    <name type="scientific">Boudabousia liubingyangii</name>
    <dbReference type="NCBI Taxonomy" id="1921764"/>
    <lineage>
        <taxon>Bacteria</taxon>
        <taxon>Bacillati</taxon>
        <taxon>Actinomycetota</taxon>
        <taxon>Actinomycetes</taxon>
        <taxon>Actinomycetales</taxon>
        <taxon>Actinomycetaceae</taxon>
        <taxon>Boudabousia</taxon>
    </lineage>
</organism>
<evidence type="ECO:0000313" key="2">
    <source>
        <dbReference type="Proteomes" id="UP000186785"/>
    </source>
</evidence>
<reference evidence="1 2" key="1">
    <citation type="submission" date="2016-11" db="EMBL/GenBank/DDBJ databases">
        <title>Actinomyces gypaetusis sp. nov. isolated from the vulture Gypaetus barbatus in Qinghai Tibet Plateau China.</title>
        <authorList>
            <person name="Meng X."/>
        </authorList>
    </citation>
    <scope>NUCLEOTIDE SEQUENCE [LARGE SCALE GENOMIC DNA]</scope>
    <source>
        <strain evidence="1 2">VUL4_2</strain>
    </source>
</reference>
<sequence length="199" mass="22210">MFENAVKFLTNGSDFAWPDYDMRETLICQRLAAGNLSTVTFPNGTNLRVQYHPEAASDNNFSCHKPLVTWEIFSPDRKGNSEEFTLMLKGTLESHVGGTHIFTVQNGDHAQMAAWARVLGPISLVSYLRPSTPGWDAMSLTSKGARIFRQAPFGQSLLVCEYRRLSDTKAQLIMPEGRTYMMLLNSIVAVAASESFHMI</sequence>
<dbReference type="Proteomes" id="UP000186785">
    <property type="component" value="Unassembled WGS sequence"/>
</dbReference>
<keyword evidence="2" id="KW-1185">Reference proteome</keyword>
<dbReference type="AlphaFoldDB" id="A0A1Q5PK46"/>
<dbReference type="EMBL" id="MQSV01000005">
    <property type="protein sequence ID" value="OKL46588.1"/>
    <property type="molecule type" value="Genomic_DNA"/>
</dbReference>
<comment type="caution">
    <text evidence="1">The sequence shown here is derived from an EMBL/GenBank/DDBJ whole genome shotgun (WGS) entry which is preliminary data.</text>
</comment>
<protein>
    <submittedName>
        <fullName evidence="1">Uncharacterized protein</fullName>
    </submittedName>
</protein>
<gene>
    <name evidence="1" type="ORF">BSR29_07130</name>
</gene>
<name>A0A1Q5PK46_9ACTO</name>
<dbReference type="STRING" id="1921764.BSR28_05150"/>